<dbReference type="PANTHER" id="PTHR23521:SF3">
    <property type="entry name" value="MFS TRANSPORTER"/>
    <property type="match status" value="1"/>
</dbReference>
<organism evidence="6 7">
    <name type="scientific">Rhodobium gokarnense</name>
    <dbReference type="NCBI Taxonomy" id="364296"/>
    <lineage>
        <taxon>Bacteria</taxon>
        <taxon>Pseudomonadati</taxon>
        <taxon>Pseudomonadota</taxon>
        <taxon>Alphaproteobacteria</taxon>
        <taxon>Hyphomicrobiales</taxon>
        <taxon>Rhodobiaceae</taxon>
        <taxon>Rhodobium</taxon>
    </lineage>
</organism>
<dbReference type="PROSITE" id="PS50850">
    <property type="entry name" value="MFS"/>
    <property type="match status" value="1"/>
</dbReference>
<dbReference type="EMBL" id="JAOQNS010000011">
    <property type="protein sequence ID" value="MCW2309187.1"/>
    <property type="molecule type" value="Genomic_DNA"/>
</dbReference>
<dbReference type="InterPro" id="IPR036259">
    <property type="entry name" value="MFS_trans_sf"/>
</dbReference>
<feature type="transmembrane region" description="Helical" evidence="4">
    <location>
        <begin position="288"/>
        <end position="309"/>
    </location>
</feature>
<feature type="transmembrane region" description="Helical" evidence="4">
    <location>
        <begin position="198"/>
        <end position="219"/>
    </location>
</feature>
<dbReference type="SUPFAM" id="SSF103473">
    <property type="entry name" value="MFS general substrate transporter"/>
    <property type="match status" value="1"/>
</dbReference>
<dbReference type="InterPro" id="IPR020846">
    <property type="entry name" value="MFS_dom"/>
</dbReference>
<dbReference type="CDD" id="cd17477">
    <property type="entry name" value="MFS_YcaD_like"/>
    <property type="match status" value="1"/>
</dbReference>
<evidence type="ECO:0000313" key="7">
    <source>
        <dbReference type="Proteomes" id="UP001209755"/>
    </source>
</evidence>
<protein>
    <submittedName>
        <fullName evidence="6">MFS family permease</fullName>
    </submittedName>
</protein>
<feature type="transmembrane region" description="Helical" evidence="4">
    <location>
        <begin position="130"/>
        <end position="149"/>
    </location>
</feature>
<feature type="transmembrane region" description="Helical" evidence="4">
    <location>
        <begin position="72"/>
        <end position="90"/>
    </location>
</feature>
<dbReference type="InterPro" id="IPR011701">
    <property type="entry name" value="MFS"/>
</dbReference>
<keyword evidence="7" id="KW-1185">Reference proteome</keyword>
<keyword evidence="3 4" id="KW-0472">Membrane</keyword>
<evidence type="ECO:0000313" key="6">
    <source>
        <dbReference type="EMBL" id="MCW2309187.1"/>
    </source>
</evidence>
<dbReference type="Pfam" id="PF07690">
    <property type="entry name" value="MFS_1"/>
    <property type="match status" value="1"/>
</dbReference>
<gene>
    <name evidence="6" type="ORF">M2319_003538</name>
</gene>
<feature type="domain" description="Major facilitator superfamily (MFS) profile" evidence="5">
    <location>
        <begin position="198"/>
        <end position="410"/>
    </location>
</feature>
<sequence length="410" mass="43623">MKNLSALVPLLLAAAILLAGNGIQGTLIALRAVEEGFRTTSVGLIGTAYFVGFITACIYGPRLVQAVGHIRVFSALAAIAAAGTLVLVMAPDPVVWLVVRFIMGFCFSGLFTVIESWLSQRADDASRARLLAVYRIIDMLVVTGSQFLIGATGVGGFTIFAIMAILFALSLVPVSLGDRSQPKPPEAFRFDLPLIWRLSPLACSVCVTIGLTNGAFRLVGPLYARDIGLDLSGIALFMAAGIFGGSILQYPLGWASDRIDRRWAILFATAGATVAGLYLTVVDGDTPLRVYAGAFFFGAFAMPLYSLAVAHANDRASFDDYILVSAGLTFFYSIGASVGPAAASAIIERFGGPAFFTYTSVLHGSLIAVGLMRLISTPPSPASRRVRFVSLLRTSPSMVRLARRAARRRH</sequence>
<feature type="transmembrane region" description="Helical" evidence="4">
    <location>
        <begin position="96"/>
        <end position="118"/>
    </location>
</feature>
<feature type="transmembrane region" description="Helical" evidence="4">
    <location>
        <begin position="231"/>
        <end position="251"/>
    </location>
</feature>
<dbReference type="Gene3D" id="1.20.1250.20">
    <property type="entry name" value="MFS general substrate transporter like domains"/>
    <property type="match status" value="2"/>
</dbReference>
<keyword evidence="2 4" id="KW-1133">Transmembrane helix</keyword>
<comment type="caution">
    <text evidence="6">The sequence shown here is derived from an EMBL/GenBank/DDBJ whole genome shotgun (WGS) entry which is preliminary data.</text>
</comment>
<feature type="transmembrane region" description="Helical" evidence="4">
    <location>
        <begin position="355"/>
        <end position="375"/>
    </location>
</feature>
<reference evidence="7" key="1">
    <citation type="submission" date="2023-07" db="EMBL/GenBank/DDBJ databases">
        <title>Genome sequencing of Purple Non-Sulfur Bacteria from various extreme environments.</title>
        <authorList>
            <person name="Mayer M."/>
        </authorList>
    </citation>
    <scope>NUCLEOTIDE SEQUENCE [LARGE SCALE GENOMIC DNA]</scope>
    <source>
        <strain evidence="7">DSM 17935</strain>
    </source>
</reference>
<keyword evidence="1 4" id="KW-0812">Transmembrane</keyword>
<dbReference type="Proteomes" id="UP001209755">
    <property type="component" value="Unassembled WGS sequence"/>
</dbReference>
<proteinExistence type="predicted"/>
<dbReference type="RefSeq" id="WP_264602775.1">
    <property type="nucleotide sequence ID" value="NZ_JAOQNS010000011.1"/>
</dbReference>
<dbReference type="InterPro" id="IPR047200">
    <property type="entry name" value="MFS_YcaD-like"/>
</dbReference>
<evidence type="ECO:0000256" key="1">
    <source>
        <dbReference type="ARBA" id="ARBA00022692"/>
    </source>
</evidence>
<feature type="transmembrane region" description="Helical" evidence="4">
    <location>
        <begin position="41"/>
        <end position="60"/>
    </location>
</feature>
<evidence type="ECO:0000259" key="5">
    <source>
        <dbReference type="PROSITE" id="PS50850"/>
    </source>
</evidence>
<feature type="transmembrane region" description="Helical" evidence="4">
    <location>
        <begin position="321"/>
        <end position="343"/>
    </location>
</feature>
<feature type="transmembrane region" description="Helical" evidence="4">
    <location>
        <begin position="155"/>
        <end position="177"/>
    </location>
</feature>
<dbReference type="PANTHER" id="PTHR23521">
    <property type="entry name" value="TRANSPORTER MFS SUPERFAMILY"/>
    <property type="match status" value="1"/>
</dbReference>
<evidence type="ECO:0000256" key="2">
    <source>
        <dbReference type="ARBA" id="ARBA00022989"/>
    </source>
</evidence>
<evidence type="ECO:0000256" key="4">
    <source>
        <dbReference type="SAM" id="Phobius"/>
    </source>
</evidence>
<feature type="transmembrane region" description="Helical" evidence="4">
    <location>
        <begin position="263"/>
        <end position="282"/>
    </location>
</feature>
<evidence type="ECO:0000256" key="3">
    <source>
        <dbReference type="ARBA" id="ARBA00023136"/>
    </source>
</evidence>
<name>A0ABT3HFL8_9HYPH</name>
<accession>A0ABT3HFL8</accession>